<evidence type="ECO:0000256" key="2">
    <source>
        <dbReference type="SAM" id="MobiDB-lite"/>
    </source>
</evidence>
<keyword evidence="4" id="KW-1185">Reference proteome</keyword>
<feature type="compositionally biased region" description="Basic and acidic residues" evidence="2">
    <location>
        <begin position="17"/>
        <end position="28"/>
    </location>
</feature>
<protein>
    <submittedName>
        <fullName evidence="3">Uncharacterized protein</fullName>
    </submittedName>
</protein>
<evidence type="ECO:0000313" key="4">
    <source>
        <dbReference type="Proteomes" id="UP000554235"/>
    </source>
</evidence>
<evidence type="ECO:0000256" key="1">
    <source>
        <dbReference type="SAM" id="Coils"/>
    </source>
</evidence>
<dbReference type="EMBL" id="JAADYS010000637">
    <property type="protein sequence ID" value="KAF4468238.1"/>
    <property type="molecule type" value="Genomic_DNA"/>
</dbReference>
<keyword evidence="1" id="KW-0175">Coiled coil</keyword>
<accession>A0A8H4LIE9</accession>
<feature type="compositionally biased region" description="Polar residues" evidence="2">
    <location>
        <begin position="89"/>
        <end position="117"/>
    </location>
</feature>
<reference evidence="3 4" key="1">
    <citation type="submission" date="2020-01" db="EMBL/GenBank/DDBJ databases">
        <title>Identification and distribution of gene clusters putatively required for synthesis of sphingolipid metabolism inhibitors in phylogenetically diverse species of the filamentous fungus Fusarium.</title>
        <authorList>
            <person name="Kim H.-S."/>
            <person name="Busman M."/>
            <person name="Brown D.W."/>
            <person name="Divon H."/>
            <person name="Uhlig S."/>
            <person name="Proctor R.H."/>
        </authorList>
    </citation>
    <scope>NUCLEOTIDE SEQUENCE [LARGE SCALE GENOMIC DNA]</scope>
    <source>
        <strain evidence="3 4">NRRL 20459</strain>
    </source>
</reference>
<gene>
    <name evidence="3" type="ORF">FALBO_4857</name>
</gene>
<dbReference type="AlphaFoldDB" id="A0A8H4LIE9"/>
<dbReference type="Proteomes" id="UP000554235">
    <property type="component" value="Unassembled WGS sequence"/>
</dbReference>
<proteinExistence type="predicted"/>
<comment type="caution">
    <text evidence="3">The sequence shown here is derived from an EMBL/GenBank/DDBJ whole genome shotgun (WGS) entry which is preliminary data.</text>
</comment>
<organism evidence="3 4">
    <name type="scientific">Fusarium albosuccineum</name>
    <dbReference type="NCBI Taxonomy" id="1237068"/>
    <lineage>
        <taxon>Eukaryota</taxon>
        <taxon>Fungi</taxon>
        <taxon>Dikarya</taxon>
        <taxon>Ascomycota</taxon>
        <taxon>Pezizomycotina</taxon>
        <taxon>Sordariomycetes</taxon>
        <taxon>Hypocreomycetidae</taxon>
        <taxon>Hypocreales</taxon>
        <taxon>Nectriaceae</taxon>
        <taxon>Fusarium</taxon>
        <taxon>Fusarium decemcellulare species complex</taxon>
    </lineage>
</organism>
<evidence type="ECO:0000313" key="3">
    <source>
        <dbReference type="EMBL" id="KAF4468238.1"/>
    </source>
</evidence>
<sequence length="117" mass="13053">MPSEVLPSLRPDGQVPEDARPDSSDPRWRGQRPLNLRLNSTSSTPSNTRAAYAFLIREHEELKDLLEKVLREVRDLRHDLQHAVPPGVTSPNTDLRSSSSFSPTTPQAMETIVVTPS</sequence>
<feature type="compositionally biased region" description="Polar residues" evidence="2">
    <location>
        <begin position="37"/>
        <end position="46"/>
    </location>
</feature>
<feature type="region of interest" description="Disordered" evidence="2">
    <location>
        <begin position="82"/>
        <end position="117"/>
    </location>
</feature>
<name>A0A8H4LIE9_9HYPO</name>
<feature type="coiled-coil region" evidence="1">
    <location>
        <begin position="52"/>
        <end position="79"/>
    </location>
</feature>
<feature type="region of interest" description="Disordered" evidence="2">
    <location>
        <begin position="1"/>
        <end position="46"/>
    </location>
</feature>